<dbReference type="PROSITE" id="PS50983">
    <property type="entry name" value="FE_B12_PBP"/>
    <property type="match status" value="1"/>
</dbReference>
<dbReference type="Gene3D" id="3.40.50.1980">
    <property type="entry name" value="Nitrogenase molybdenum iron protein domain"/>
    <property type="match status" value="2"/>
</dbReference>
<evidence type="ECO:0000256" key="6">
    <source>
        <dbReference type="SAM" id="MobiDB-lite"/>
    </source>
</evidence>
<reference evidence="8 9" key="1">
    <citation type="submission" date="2016-01" db="EMBL/GenBank/DDBJ databases">
        <authorList>
            <person name="Oliw E.H."/>
        </authorList>
    </citation>
    <scope>NUCLEOTIDE SEQUENCE [LARGE SCALE GENOMIC DNA]</scope>
    <source>
        <strain evidence="8 9">Zutra 3-1</strain>
    </source>
</reference>
<dbReference type="GO" id="GO:0030288">
    <property type="term" value="C:outer membrane-bounded periplasmic space"/>
    <property type="evidence" value="ECO:0007669"/>
    <property type="project" value="TreeGrafter"/>
</dbReference>
<gene>
    <name evidence="8" type="ORF">AGR7C_Lc120023</name>
</gene>
<keyword evidence="4" id="KW-0408">Iron</keyword>
<keyword evidence="3" id="KW-0813">Transport</keyword>
<feature type="region of interest" description="Disordered" evidence="6">
    <location>
        <begin position="1"/>
        <end position="20"/>
    </location>
</feature>
<name>A0A1S7R2G7_9HYPH</name>
<proteinExistence type="inferred from homology"/>
<dbReference type="SUPFAM" id="SSF53807">
    <property type="entry name" value="Helical backbone' metal receptor"/>
    <property type="match status" value="1"/>
</dbReference>
<accession>A0A1S7R2G7</accession>
<evidence type="ECO:0000256" key="3">
    <source>
        <dbReference type="ARBA" id="ARBA00022448"/>
    </source>
</evidence>
<dbReference type="EMBL" id="FBWG01000030">
    <property type="protein sequence ID" value="CUX45659.1"/>
    <property type="molecule type" value="Genomic_DNA"/>
</dbReference>
<dbReference type="Pfam" id="PF01497">
    <property type="entry name" value="Peripla_BP_2"/>
    <property type="match status" value="1"/>
</dbReference>
<evidence type="ECO:0000313" key="8">
    <source>
        <dbReference type="EMBL" id="CUX45659.1"/>
    </source>
</evidence>
<dbReference type="PRINTS" id="PR01715">
    <property type="entry name" value="FERRIBNDNGPP"/>
</dbReference>
<keyword evidence="5" id="KW-0732">Signal</keyword>
<keyword evidence="4" id="KW-0410">Iron transport</keyword>
<evidence type="ECO:0000259" key="7">
    <source>
        <dbReference type="PROSITE" id="PS50983"/>
    </source>
</evidence>
<dbReference type="GO" id="GO:1901678">
    <property type="term" value="P:iron coordination entity transport"/>
    <property type="evidence" value="ECO:0007669"/>
    <property type="project" value="UniProtKB-ARBA"/>
</dbReference>
<dbReference type="Proteomes" id="UP000191987">
    <property type="component" value="Unassembled WGS sequence"/>
</dbReference>
<dbReference type="InterPro" id="IPR002491">
    <property type="entry name" value="ABC_transptr_periplasmic_BD"/>
</dbReference>
<evidence type="ECO:0000256" key="2">
    <source>
        <dbReference type="ARBA" id="ARBA00008814"/>
    </source>
</evidence>
<dbReference type="InterPro" id="IPR051313">
    <property type="entry name" value="Bact_iron-sidero_bind"/>
</dbReference>
<evidence type="ECO:0000256" key="4">
    <source>
        <dbReference type="ARBA" id="ARBA00022496"/>
    </source>
</evidence>
<organism evidence="8 9">
    <name type="scientific">Agrobacterium deltaense Zutra 3/1</name>
    <dbReference type="NCBI Taxonomy" id="1183427"/>
    <lineage>
        <taxon>Bacteria</taxon>
        <taxon>Pseudomonadati</taxon>
        <taxon>Pseudomonadota</taxon>
        <taxon>Alphaproteobacteria</taxon>
        <taxon>Hyphomicrobiales</taxon>
        <taxon>Rhizobiaceae</taxon>
        <taxon>Rhizobium/Agrobacterium group</taxon>
        <taxon>Agrobacterium</taxon>
    </lineage>
</organism>
<evidence type="ECO:0000313" key="9">
    <source>
        <dbReference type="Proteomes" id="UP000191987"/>
    </source>
</evidence>
<evidence type="ECO:0000256" key="5">
    <source>
        <dbReference type="ARBA" id="ARBA00022729"/>
    </source>
</evidence>
<sequence length="313" mass="33802">MADAAQAVPCPADKTGTHMMPDHSPTRRLLMAAALTLPWQSVAKAAMPKGGIVSLDYGLASTLLALGTAPAAIAARADWDTWMVEPAMPEGVADLGLTAEINFEVLARLKPDIILSTPFLASLTPKLQSIAPVMEFPIYTPESDALTASYAATRKLAAALGREQRGEDFLSRAEACFADCRHRLEKLRPPPVAVINFMDERHARVYGGPGLYQGAMEKIGLANAWPGKTNYWGFETIALEALAALSADARLIAFEPLTPPDILSRLDQSPLWSNLPFVRAGRVSTLPGVLMFGMVQEAMRFARLVTEHLESHA</sequence>
<protein>
    <submittedName>
        <fullName evidence="8">ABC-type Fe3+-hydroxamate transport system, periplasmic component</fullName>
    </submittedName>
</protein>
<feature type="domain" description="Fe/B12 periplasmic-binding" evidence="7">
    <location>
        <begin position="51"/>
        <end position="313"/>
    </location>
</feature>
<dbReference type="PANTHER" id="PTHR30532:SF1">
    <property type="entry name" value="IRON(3+)-HYDROXAMATE-BINDING PROTEIN FHUD"/>
    <property type="match status" value="1"/>
</dbReference>
<dbReference type="CDD" id="cd01146">
    <property type="entry name" value="FhuD"/>
    <property type="match status" value="1"/>
</dbReference>
<keyword evidence="4" id="KW-0406">Ion transport</keyword>
<comment type="subcellular location">
    <subcellularLocation>
        <location evidence="1">Cell envelope</location>
    </subcellularLocation>
</comment>
<comment type="similarity">
    <text evidence="2">Belongs to the bacterial solute-binding protein 8 family.</text>
</comment>
<dbReference type="PANTHER" id="PTHR30532">
    <property type="entry name" value="IRON III DICITRATE-BINDING PERIPLASMIC PROTEIN"/>
    <property type="match status" value="1"/>
</dbReference>
<evidence type="ECO:0000256" key="1">
    <source>
        <dbReference type="ARBA" id="ARBA00004196"/>
    </source>
</evidence>
<dbReference type="AlphaFoldDB" id="A0A1S7R2G7"/>